<feature type="transmembrane region" description="Helical" evidence="6">
    <location>
        <begin position="279"/>
        <end position="302"/>
    </location>
</feature>
<evidence type="ECO:0000256" key="4">
    <source>
        <dbReference type="ARBA" id="ARBA00022989"/>
    </source>
</evidence>
<feature type="transmembrane region" description="Helical" evidence="6">
    <location>
        <begin position="342"/>
        <end position="362"/>
    </location>
</feature>
<comment type="subcellular location">
    <subcellularLocation>
        <location evidence="1">Cell membrane</location>
        <topology evidence="1">Multi-pass membrane protein</topology>
    </subcellularLocation>
</comment>
<feature type="transmembrane region" description="Helical" evidence="6">
    <location>
        <begin position="152"/>
        <end position="174"/>
    </location>
</feature>
<feature type="transmembrane region" description="Helical" evidence="6">
    <location>
        <begin position="314"/>
        <end position="336"/>
    </location>
</feature>
<dbReference type="InterPro" id="IPR011701">
    <property type="entry name" value="MFS"/>
</dbReference>
<feature type="transmembrane region" description="Helical" evidence="6">
    <location>
        <begin position="7"/>
        <end position="27"/>
    </location>
</feature>
<evidence type="ECO:0000256" key="3">
    <source>
        <dbReference type="ARBA" id="ARBA00022692"/>
    </source>
</evidence>
<dbReference type="PANTHER" id="PTHR23531:SF1">
    <property type="entry name" value="QUINOLENE RESISTANCE PROTEIN NORA"/>
    <property type="match status" value="1"/>
</dbReference>
<keyword evidence="3 6" id="KW-0812">Transmembrane</keyword>
<dbReference type="RefSeq" id="WP_273847860.1">
    <property type="nucleotide sequence ID" value="NZ_JAQQWT010000038.1"/>
</dbReference>
<feature type="transmembrane region" description="Helical" evidence="6">
    <location>
        <begin position="123"/>
        <end position="146"/>
    </location>
</feature>
<evidence type="ECO:0000259" key="7">
    <source>
        <dbReference type="PROSITE" id="PS50850"/>
    </source>
</evidence>
<dbReference type="EMBL" id="JBHLTR010000058">
    <property type="protein sequence ID" value="MFC0561413.1"/>
    <property type="molecule type" value="Genomic_DNA"/>
</dbReference>
<gene>
    <name evidence="8" type="ORF">ACFFH4_21055</name>
</gene>
<evidence type="ECO:0000313" key="8">
    <source>
        <dbReference type="EMBL" id="MFC0561413.1"/>
    </source>
</evidence>
<keyword evidence="5 6" id="KW-0472">Membrane</keyword>
<reference evidence="8 9" key="1">
    <citation type="submission" date="2024-09" db="EMBL/GenBank/DDBJ databases">
        <authorList>
            <person name="Sun Q."/>
            <person name="Mori K."/>
        </authorList>
    </citation>
    <scope>NUCLEOTIDE SEQUENCE [LARGE SCALE GENOMIC DNA]</scope>
    <source>
        <strain evidence="8 9">NCAIM B.02301</strain>
    </source>
</reference>
<feature type="transmembrane region" description="Helical" evidence="6">
    <location>
        <begin position="228"/>
        <end position="244"/>
    </location>
</feature>
<feature type="transmembrane region" description="Helical" evidence="6">
    <location>
        <begin position="195"/>
        <end position="222"/>
    </location>
</feature>
<feature type="domain" description="Major facilitator superfamily (MFS) profile" evidence="7">
    <location>
        <begin position="1"/>
        <end position="367"/>
    </location>
</feature>
<dbReference type="Gene3D" id="1.20.1250.20">
    <property type="entry name" value="MFS general substrate transporter like domains"/>
    <property type="match status" value="2"/>
</dbReference>
<name>A0ABV6NMS6_9BACI</name>
<dbReference type="Pfam" id="PF07690">
    <property type="entry name" value="MFS_1"/>
    <property type="match status" value="1"/>
</dbReference>
<evidence type="ECO:0000256" key="5">
    <source>
        <dbReference type="ARBA" id="ARBA00023136"/>
    </source>
</evidence>
<accession>A0ABV6NMS6</accession>
<feature type="transmembrane region" description="Helical" evidence="6">
    <location>
        <begin position="256"/>
        <end position="273"/>
    </location>
</feature>
<feature type="transmembrane region" description="Helical" evidence="6">
    <location>
        <begin position="33"/>
        <end position="54"/>
    </location>
</feature>
<keyword evidence="2" id="KW-0813">Transport</keyword>
<keyword evidence="4 6" id="KW-1133">Transmembrane helix</keyword>
<evidence type="ECO:0000256" key="6">
    <source>
        <dbReference type="SAM" id="Phobius"/>
    </source>
</evidence>
<dbReference type="PANTHER" id="PTHR23531">
    <property type="entry name" value="QUINOLENE RESISTANCE PROTEIN NORA"/>
    <property type="match status" value="1"/>
</dbReference>
<feature type="transmembrane region" description="Helical" evidence="6">
    <location>
        <begin position="61"/>
        <end position="81"/>
    </location>
</feature>
<evidence type="ECO:0000313" key="9">
    <source>
        <dbReference type="Proteomes" id="UP001589833"/>
    </source>
</evidence>
<dbReference type="InterPro" id="IPR020846">
    <property type="entry name" value="MFS_dom"/>
</dbReference>
<dbReference type="InterPro" id="IPR036259">
    <property type="entry name" value="MFS_trans_sf"/>
</dbReference>
<protein>
    <submittedName>
        <fullName evidence="8">MFS transporter</fullName>
    </submittedName>
</protein>
<sequence>MKRLLYIVFMFNFLFSLLTAILPLLVFDITSSVATSGYVLSTFMVALLGTRIVLLTHEIDAYLLLKIGLTAYCLGFLLLLVNATAITMFYLGAIMFGMGVGIVAPILITIITGMSQKPNAAVGWHNSLLGVASAIAPILGVSLYYFFDNRGFLYLIMTILSITTLGLAIFIRRIGDKKIFKKTKINGEAFSKEYIPSYIIFLLTSISYGAVIAFSPIFFEMIGLRVDVFYFFFWSFFILAQLSMLKIKEKIAENKLLNISILFIFMSSLSIVFTTNYAMLILTAIVFGVSYGGIMNLFYNRIAIVKESKAKSDAYSIFGLMSYLGVGLGSMILSPIANHSLMVLFIISSLFPLVGGLINLLLDRKSKANMLTNKQVEI</sequence>
<evidence type="ECO:0000256" key="1">
    <source>
        <dbReference type="ARBA" id="ARBA00004651"/>
    </source>
</evidence>
<dbReference type="PROSITE" id="PS50850">
    <property type="entry name" value="MFS"/>
    <property type="match status" value="1"/>
</dbReference>
<dbReference type="Proteomes" id="UP001589833">
    <property type="component" value="Unassembled WGS sequence"/>
</dbReference>
<dbReference type="SUPFAM" id="SSF103473">
    <property type="entry name" value="MFS general substrate transporter"/>
    <property type="match status" value="1"/>
</dbReference>
<comment type="caution">
    <text evidence="8">The sequence shown here is derived from an EMBL/GenBank/DDBJ whole genome shotgun (WGS) entry which is preliminary data.</text>
</comment>
<evidence type="ECO:0000256" key="2">
    <source>
        <dbReference type="ARBA" id="ARBA00022448"/>
    </source>
</evidence>
<dbReference type="InterPro" id="IPR052714">
    <property type="entry name" value="MFS_Exporter"/>
</dbReference>
<keyword evidence="9" id="KW-1185">Reference proteome</keyword>
<organism evidence="8 9">
    <name type="scientific">Halalkalibacter alkalisediminis</name>
    <dbReference type="NCBI Taxonomy" id="935616"/>
    <lineage>
        <taxon>Bacteria</taxon>
        <taxon>Bacillati</taxon>
        <taxon>Bacillota</taxon>
        <taxon>Bacilli</taxon>
        <taxon>Bacillales</taxon>
        <taxon>Bacillaceae</taxon>
        <taxon>Halalkalibacter</taxon>
    </lineage>
</organism>
<proteinExistence type="predicted"/>
<feature type="transmembrane region" description="Helical" evidence="6">
    <location>
        <begin position="87"/>
        <end position="111"/>
    </location>
</feature>